<dbReference type="RefSeq" id="WP_051372164.1">
    <property type="nucleotide sequence ID" value="NZ_FPAW01000044.1"/>
</dbReference>
<gene>
    <name evidence="5" type="ORF">SAMN05216236_14414</name>
</gene>
<sequence>MALDDDTRRGPEVSLLTGLDMSHITLCPAIAFNKIVGGRYKLHILCVLHRGPQRFGEIGRSLVKGGLGKPVTPRILSRELKGMTEMGLLHRKEYPVVPKKVEYSLAPRGKALLPILSEIVRWGATGAHEDILEISQTGQ</sequence>
<dbReference type="Proteomes" id="UP000182466">
    <property type="component" value="Unassembled WGS sequence"/>
</dbReference>
<evidence type="ECO:0000256" key="3">
    <source>
        <dbReference type="ARBA" id="ARBA00023163"/>
    </source>
</evidence>
<name>A0A1I7E4M3_9RHOB</name>
<keyword evidence="1" id="KW-0805">Transcription regulation</keyword>
<protein>
    <submittedName>
        <fullName evidence="5">Transcriptional regulator, HxlR family</fullName>
    </submittedName>
</protein>
<evidence type="ECO:0000256" key="1">
    <source>
        <dbReference type="ARBA" id="ARBA00023015"/>
    </source>
</evidence>
<evidence type="ECO:0000256" key="2">
    <source>
        <dbReference type="ARBA" id="ARBA00023125"/>
    </source>
</evidence>
<dbReference type="STRING" id="999627.SAMN05216236_14414"/>
<organism evidence="5 6">
    <name type="scientific">Sedimentitalea nanhaiensis</name>
    <dbReference type="NCBI Taxonomy" id="999627"/>
    <lineage>
        <taxon>Bacteria</taxon>
        <taxon>Pseudomonadati</taxon>
        <taxon>Pseudomonadota</taxon>
        <taxon>Alphaproteobacteria</taxon>
        <taxon>Rhodobacterales</taxon>
        <taxon>Paracoccaceae</taxon>
        <taxon>Sedimentitalea</taxon>
    </lineage>
</organism>
<dbReference type="InterPro" id="IPR036390">
    <property type="entry name" value="WH_DNA-bd_sf"/>
</dbReference>
<evidence type="ECO:0000259" key="4">
    <source>
        <dbReference type="PROSITE" id="PS51118"/>
    </source>
</evidence>
<dbReference type="EMBL" id="FPAW01000044">
    <property type="protein sequence ID" value="SFU18865.1"/>
    <property type="molecule type" value="Genomic_DNA"/>
</dbReference>
<dbReference type="AlphaFoldDB" id="A0A1I7E4M3"/>
<dbReference type="OrthoDB" id="9800350at2"/>
<keyword evidence="6" id="KW-1185">Reference proteome</keyword>
<evidence type="ECO:0000313" key="5">
    <source>
        <dbReference type="EMBL" id="SFU18865.1"/>
    </source>
</evidence>
<proteinExistence type="predicted"/>
<feature type="domain" description="HTH hxlR-type" evidence="4">
    <location>
        <begin position="27"/>
        <end position="131"/>
    </location>
</feature>
<dbReference type="InterPro" id="IPR002577">
    <property type="entry name" value="HTH_HxlR"/>
</dbReference>
<keyword evidence="3" id="KW-0804">Transcription</keyword>
<keyword evidence="2" id="KW-0238">DNA-binding</keyword>
<dbReference type="Gene3D" id="1.10.10.10">
    <property type="entry name" value="Winged helix-like DNA-binding domain superfamily/Winged helix DNA-binding domain"/>
    <property type="match status" value="1"/>
</dbReference>
<dbReference type="Pfam" id="PF01638">
    <property type="entry name" value="HxlR"/>
    <property type="match status" value="1"/>
</dbReference>
<dbReference type="GO" id="GO:0003677">
    <property type="term" value="F:DNA binding"/>
    <property type="evidence" value="ECO:0007669"/>
    <property type="project" value="UniProtKB-KW"/>
</dbReference>
<reference evidence="5 6" key="1">
    <citation type="submission" date="2016-10" db="EMBL/GenBank/DDBJ databases">
        <authorList>
            <person name="de Groot N.N."/>
        </authorList>
    </citation>
    <scope>NUCLEOTIDE SEQUENCE [LARGE SCALE GENOMIC DNA]</scope>
    <source>
        <strain evidence="5 6">CGMCC 1.10959</strain>
    </source>
</reference>
<dbReference type="InterPro" id="IPR036388">
    <property type="entry name" value="WH-like_DNA-bd_sf"/>
</dbReference>
<dbReference type="PANTHER" id="PTHR33204">
    <property type="entry name" value="TRANSCRIPTIONAL REGULATOR, MARR FAMILY"/>
    <property type="match status" value="1"/>
</dbReference>
<dbReference type="PROSITE" id="PS51118">
    <property type="entry name" value="HTH_HXLR"/>
    <property type="match status" value="1"/>
</dbReference>
<accession>A0A1I7E4M3</accession>
<dbReference type="SUPFAM" id="SSF46785">
    <property type="entry name" value="Winged helix' DNA-binding domain"/>
    <property type="match status" value="1"/>
</dbReference>
<evidence type="ECO:0000313" key="6">
    <source>
        <dbReference type="Proteomes" id="UP000182466"/>
    </source>
</evidence>